<dbReference type="CDD" id="cd12169">
    <property type="entry name" value="PGDH_like_1"/>
    <property type="match status" value="1"/>
</dbReference>
<dbReference type="InterPro" id="IPR029753">
    <property type="entry name" value="D-isomer_DH_CS"/>
</dbReference>
<dbReference type="PROSITE" id="PS00671">
    <property type="entry name" value="D_2_HYDROXYACID_DH_3"/>
    <property type="match status" value="1"/>
</dbReference>
<name>V2XW37_MONRO</name>
<proteinExistence type="inferred from homology"/>
<dbReference type="FunFam" id="3.40.50.720:FF:000203">
    <property type="entry name" value="D-3-phosphoglycerate dehydrogenase (SerA)"/>
    <property type="match status" value="1"/>
</dbReference>
<reference evidence="5 6" key="1">
    <citation type="journal article" date="2014" name="BMC Genomics">
        <title>Genome and secretome analysis of the hemibiotrophic fungal pathogen, Moniliophthora roreri, which causes frosty pod rot disease of cacao: mechanisms of the biotrophic and necrotrophic phases.</title>
        <authorList>
            <person name="Meinhardt L.W."/>
            <person name="Costa G.G.L."/>
            <person name="Thomazella D.P.T."/>
            <person name="Teixeira P.J.P.L."/>
            <person name="Carazzolle M.F."/>
            <person name="Schuster S.C."/>
            <person name="Carlson J.E."/>
            <person name="Guiltinan M.J."/>
            <person name="Mieczkowski P."/>
            <person name="Farmer A."/>
            <person name="Ramaraj T."/>
            <person name="Crozier J."/>
            <person name="Davis R.E."/>
            <person name="Shao J."/>
            <person name="Melnick R.L."/>
            <person name="Pereira G.A.G."/>
            <person name="Bailey B.A."/>
        </authorList>
    </citation>
    <scope>NUCLEOTIDE SEQUENCE [LARGE SCALE GENOMIC DNA]</scope>
    <source>
        <strain evidence="5 6">MCA 2997</strain>
    </source>
</reference>
<dbReference type="InterPro" id="IPR050857">
    <property type="entry name" value="D-2-hydroxyacid_DH"/>
</dbReference>
<evidence type="ECO:0000259" key="4">
    <source>
        <dbReference type="Pfam" id="PF02826"/>
    </source>
</evidence>
<dbReference type="SUPFAM" id="SSF52283">
    <property type="entry name" value="Formate/glycerate dehydrogenase catalytic domain-like"/>
    <property type="match status" value="1"/>
</dbReference>
<dbReference type="InterPro" id="IPR036291">
    <property type="entry name" value="NAD(P)-bd_dom_sf"/>
</dbReference>
<dbReference type="KEGG" id="mrr:Moror_920"/>
<comment type="caution">
    <text evidence="5">The sequence shown here is derived from an EMBL/GenBank/DDBJ whole genome shotgun (WGS) entry which is preliminary data.</text>
</comment>
<dbReference type="AlphaFoldDB" id="V2XW37"/>
<organism evidence="5 6">
    <name type="scientific">Moniliophthora roreri (strain MCA 2997)</name>
    <name type="common">Cocoa frosty pod rot fungus</name>
    <name type="synonym">Crinipellis roreri</name>
    <dbReference type="NCBI Taxonomy" id="1381753"/>
    <lineage>
        <taxon>Eukaryota</taxon>
        <taxon>Fungi</taxon>
        <taxon>Dikarya</taxon>
        <taxon>Basidiomycota</taxon>
        <taxon>Agaricomycotina</taxon>
        <taxon>Agaricomycetes</taxon>
        <taxon>Agaricomycetidae</taxon>
        <taxon>Agaricales</taxon>
        <taxon>Marasmiineae</taxon>
        <taxon>Marasmiaceae</taxon>
        <taxon>Moniliophthora</taxon>
    </lineage>
</organism>
<dbReference type="EMBL" id="AWSO01000014">
    <property type="protein sequence ID" value="ESK97982.1"/>
    <property type="molecule type" value="Genomic_DNA"/>
</dbReference>
<accession>V2XW37</accession>
<evidence type="ECO:0000256" key="1">
    <source>
        <dbReference type="ARBA" id="ARBA00005854"/>
    </source>
</evidence>
<dbReference type="SUPFAM" id="SSF51735">
    <property type="entry name" value="NAD(P)-binding Rossmann-fold domains"/>
    <property type="match status" value="1"/>
</dbReference>
<comment type="similarity">
    <text evidence="1">Belongs to the D-isomer specific 2-hydroxyacid dehydrogenase family.</text>
</comment>
<evidence type="ECO:0000313" key="5">
    <source>
        <dbReference type="EMBL" id="ESK97982.1"/>
    </source>
</evidence>
<feature type="domain" description="D-isomer specific 2-hydroxyacid dehydrogenase NAD-binding" evidence="4">
    <location>
        <begin position="117"/>
        <end position="292"/>
    </location>
</feature>
<keyword evidence="6" id="KW-1185">Reference proteome</keyword>
<gene>
    <name evidence="5" type="ORF">Moror_920</name>
</gene>
<evidence type="ECO:0000256" key="2">
    <source>
        <dbReference type="ARBA" id="ARBA00023002"/>
    </source>
</evidence>
<dbReference type="GO" id="GO:0051287">
    <property type="term" value="F:NAD binding"/>
    <property type="evidence" value="ECO:0007669"/>
    <property type="project" value="InterPro"/>
</dbReference>
<dbReference type="PANTHER" id="PTHR42789:SF1">
    <property type="entry name" value="D-ISOMER SPECIFIC 2-HYDROXYACID DEHYDROGENASE FAMILY PROTEIN (AFU_ORTHOLOGUE AFUA_6G10090)"/>
    <property type="match status" value="1"/>
</dbReference>
<dbReference type="HOGENOM" id="CLU_019796_1_3_1"/>
<dbReference type="OrthoDB" id="298012at2759"/>
<dbReference type="GO" id="GO:0016616">
    <property type="term" value="F:oxidoreductase activity, acting on the CH-OH group of donors, NAD or NADP as acceptor"/>
    <property type="evidence" value="ECO:0007669"/>
    <property type="project" value="InterPro"/>
</dbReference>
<evidence type="ECO:0000313" key="6">
    <source>
        <dbReference type="Proteomes" id="UP000017559"/>
    </source>
</evidence>
<dbReference type="Pfam" id="PF02826">
    <property type="entry name" value="2-Hacid_dh_C"/>
    <property type="match status" value="1"/>
</dbReference>
<dbReference type="PANTHER" id="PTHR42789">
    <property type="entry name" value="D-ISOMER SPECIFIC 2-HYDROXYACID DEHYDROGENASE FAMILY PROTEIN (AFU_ORTHOLOGUE AFUA_6G10090)"/>
    <property type="match status" value="1"/>
</dbReference>
<dbReference type="Proteomes" id="UP000017559">
    <property type="component" value="Unassembled WGS sequence"/>
</dbReference>
<keyword evidence="3" id="KW-0520">NAD</keyword>
<evidence type="ECO:0000256" key="3">
    <source>
        <dbReference type="ARBA" id="ARBA00023027"/>
    </source>
</evidence>
<sequence length="313" mass="34645">MDSSKHSVAILDDYQGVALTSTDWSSVLNQVEIDVFRDTLSDENALVERLRPYEVICTMRERTKFTRSLFDRLPNLKFIATTGTRNRGIDVEYAQEKGISVSGTGSEGNSTVEHIWALIMAVARDIVKEHNNIRNRNPQWQTSVAVGLQNKTLGLIGLGRLGSEIAKIAKVFGMRTIGWSPHLTSERAATAGVEFIASKEELLKESDIISIHMVLSESTKGLIGPDDFKRMKPSALLINTSRGPLVNEEALIEALRSGKIASAGLDVFDQEPLPLDHPLRRQENVTLSPHNGYVSDTNYEVRTKDVCCMAIPI</sequence>
<dbReference type="Gene3D" id="3.40.50.720">
    <property type="entry name" value="NAD(P)-binding Rossmann-like Domain"/>
    <property type="match status" value="2"/>
</dbReference>
<dbReference type="InterPro" id="IPR006140">
    <property type="entry name" value="D-isomer_DH_NAD-bd"/>
</dbReference>
<protein>
    <submittedName>
        <fullName evidence="5">Phosphoglycerate dehydrogenase</fullName>
    </submittedName>
</protein>
<keyword evidence="2" id="KW-0560">Oxidoreductase</keyword>
<dbReference type="STRING" id="1381753.V2XW37"/>